<dbReference type="InterPro" id="IPR001647">
    <property type="entry name" value="HTH_TetR"/>
</dbReference>
<dbReference type="PANTHER" id="PTHR30055:SF234">
    <property type="entry name" value="HTH-TYPE TRANSCRIPTIONAL REGULATOR BETI"/>
    <property type="match status" value="1"/>
</dbReference>
<keyword evidence="2 4" id="KW-0238">DNA-binding</keyword>
<sequence>MNGTTLRADARRNRERVLQAAREAFAAEGFAVPLDDIARRAGVGAGTVYRHFPSKEALFDAVVAERAAELTAEARAPADSAAAGAAFFAFVERVVAEGTRNAALRDALTGPAAFERGAVAESGFAAALGELLRRAQAAGAVRGDVDLGGLRALIAGCLTAERTAPAGRHLTSVFLDGLRAGS</sequence>
<evidence type="ECO:0000256" key="4">
    <source>
        <dbReference type="PROSITE-ProRule" id="PRU00335"/>
    </source>
</evidence>
<keyword evidence="1" id="KW-0805">Transcription regulation</keyword>
<dbReference type="PROSITE" id="PS50977">
    <property type="entry name" value="HTH_TETR_2"/>
    <property type="match status" value="1"/>
</dbReference>
<dbReference type="Pfam" id="PF00440">
    <property type="entry name" value="TetR_N"/>
    <property type="match status" value="1"/>
</dbReference>
<feature type="DNA-binding region" description="H-T-H motif" evidence="4">
    <location>
        <begin position="33"/>
        <end position="52"/>
    </location>
</feature>
<keyword evidence="7" id="KW-1185">Reference proteome</keyword>
<dbReference type="RefSeq" id="WP_106180676.1">
    <property type="nucleotide sequence ID" value="NZ_PVNH01000009.1"/>
</dbReference>
<name>A0A2T0LQ70_9PSEU</name>
<evidence type="ECO:0000259" key="5">
    <source>
        <dbReference type="PROSITE" id="PS50977"/>
    </source>
</evidence>
<proteinExistence type="predicted"/>
<accession>A0A2T0LQ70</accession>
<dbReference type="SUPFAM" id="SSF46689">
    <property type="entry name" value="Homeodomain-like"/>
    <property type="match status" value="1"/>
</dbReference>
<gene>
    <name evidence="6" type="ORF">B0I33_109137</name>
</gene>
<feature type="domain" description="HTH tetR-type" evidence="5">
    <location>
        <begin position="11"/>
        <end position="70"/>
    </location>
</feature>
<dbReference type="PANTHER" id="PTHR30055">
    <property type="entry name" value="HTH-TYPE TRANSCRIPTIONAL REGULATOR RUTR"/>
    <property type="match status" value="1"/>
</dbReference>
<dbReference type="InterPro" id="IPR049445">
    <property type="entry name" value="TetR_SbtR-like_C"/>
</dbReference>
<dbReference type="Gene3D" id="1.10.357.10">
    <property type="entry name" value="Tetracycline Repressor, domain 2"/>
    <property type="match status" value="1"/>
</dbReference>
<keyword evidence="3" id="KW-0804">Transcription</keyword>
<dbReference type="InterPro" id="IPR050109">
    <property type="entry name" value="HTH-type_TetR-like_transc_reg"/>
</dbReference>
<comment type="caution">
    <text evidence="6">The sequence shown here is derived from an EMBL/GenBank/DDBJ whole genome shotgun (WGS) entry which is preliminary data.</text>
</comment>
<dbReference type="GO" id="GO:0000976">
    <property type="term" value="F:transcription cis-regulatory region binding"/>
    <property type="evidence" value="ECO:0007669"/>
    <property type="project" value="TreeGrafter"/>
</dbReference>
<reference evidence="6 7" key="1">
    <citation type="submission" date="2018-03" db="EMBL/GenBank/DDBJ databases">
        <title>Genomic Encyclopedia of Type Strains, Phase III (KMG-III): the genomes of soil and plant-associated and newly described type strains.</title>
        <authorList>
            <person name="Whitman W."/>
        </authorList>
    </citation>
    <scope>NUCLEOTIDE SEQUENCE [LARGE SCALE GENOMIC DNA]</scope>
    <source>
        <strain evidence="6 7">CGMCC 4.7125</strain>
    </source>
</reference>
<dbReference type="GO" id="GO:0003700">
    <property type="term" value="F:DNA-binding transcription factor activity"/>
    <property type="evidence" value="ECO:0007669"/>
    <property type="project" value="TreeGrafter"/>
</dbReference>
<dbReference type="PRINTS" id="PR00455">
    <property type="entry name" value="HTHTETR"/>
</dbReference>
<dbReference type="Proteomes" id="UP000238362">
    <property type="component" value="Unassembled WGS sequence"/>
</dbReference>
<evidence type="ECO:0000313" key="7">
    <source>
        <dbReference type="Proteomes" id="UP000238362"/>
    </source>
</evidence>
<evidence type="ECO:0000256" key="1">
    <source>
        <dbReference type="ARBA" id="ARBA00023015"/>
    </source>
</evidence>
<evidence type="ECO:0000256" key="2">
    <source>
        <dbReference type="ARBA" id="ARBA00023125"/>
    </source>
</evidence>
<dbReference type="OrthoDB" id="9795011at2"/>
<evidence type="ECO:0000313" key="6">
    <source>
        <dbReference type="EMBL" id="PRX45474.1"/>
    </source>
</evidence>
<evidence type="ECO:0000256" key="3">
    <source>
        <dbReference type="ARBA" id="ARBA00023163"/>
    </source>
</evidence>
<dbReference type="Pfam" id="PF21597">
    <property type="entry name" value="TetR_C_43"/>
    <property type="match status" value="1"/>
</dbReference>
<protein>
    <submittedName>
        <fullName evidence="6">TetR family transcriptional regulator</fullName>
    </submittedName>
</protein>
<dbReference type="AlphaFoldDB" id="A0A2T0LQ70"/>
<dbReference type="EMBL" id="PVNH01000009">
    <property type="protein sequence ID" value="PRX45474.1"/>
    <property type="molecule type" value="Genomic_DNA"/>
</dbReference>
<organism evidence="6 7">
    <name type="scientific">Prauserella shujinwangii</name>
    <dbReference type="NCBI Taxonomy" id="1453103"/>
    <lineage>
        <taxon>Bacteria</taxon>
        <taxon>Bacillati</taxon>
        <taxon>Actinomycetota</taxon>
        <taxon>Actinomycetes</taxon>
        <taxon>Pseudonocardiales</taxon>
        <taxon>Pseudonocardiaceae</taxon>
        <taxon>Prauserella</taxon>
    </lineage>
</organism>
<dbReference type="SUPFAM" id="SSF48498">
    <property type="entry name" value="Tetracyclin repressor-like, C-terminal domain"/>
    <property type="match status" value="1"/>
</dbReference>
<dbReference type="InterPro" id="IPR036271">
    <property type="entry name" value="Tet_transcr_reg_TetR-rel_C_sf"/>
</dbReference>
<dbReference type="InterPro" id="IPR009057">
    <property type="entry name" value="Homeodomain-like_sf"/>
</dbReference>